<feature type="compositionally biased region" description="Low complexity" evidence="11">
    <location>
        <begin position="225"/>
        <end position="242"/>
    </location>
</feature>
<dbReference type="PANTHER" id="PTHR30040">
    <property type="entry name" value="THIAMINE BIOSYNTHESIS LIPOPROTEIN APBE"/>
    <property type="match status" value="1"/>
</dbReference>
<evidence type="ECO:0000256" key="9">
    <source>
        <dbReference type="ARBA" id="ARBA00031306"/>
    </source>
</evidence>
<comment type="caution">
    <text evidence="12">The sequence shown here is derived from an EMBL/GenBank/DDBJ whole genome shotgun (WGS) entry which is preliminary data.</text>
</comment>
<dbReference type="EMBL" id="JACHVX010000002">
    <property type="protein sequence ID" value="MBB2922219.1"/>
    <property type="molecule type" value="Genomic_DNA"/>
</dbReference>
<organism evidence="12 13">
    <name type="scientific">Cellulomonas cellasea</name>
    <dbReference type="NCBI Taxonomy" id="43670"/>
    <lineage>
        <taxon>Bacteria</taxon>
        <taxon>Bacillati</taxon>
        <taxon>Actinomycetota</taxon>
        <taxon>Actinomycetes</taxon>
        <taxon>Micrococcales</taxon>
        <taxon>Cellulomonadaceae</taxon>
        <taxon>Cellulomonas</taxon>
    </lineage>
</organism>
<dbReference type="EC" id="2.7.1.180" evidence="2"/>
<evidence type="ECO:0000256" key="7">
    <source>
        <dbReference type="ARBA" id="ARBA00022827"/>
    </source>
</evidence>
<keyword evidence="8" id="KW-0460">Magnesium</keyword>
<gene>
    <name evidence="12" type="ORF">FHR80_001131</name>
</gene>
<dbReference type="InterPro" id="IPR024932">
    <property type="entry name" value="ApbE"/>
</dbReference>
<reference evidence="12 13" key="1">
    <citation type="submission" date="2020-08" db="EMBL/GenBank/DDBJ databases">
        <title>The Agave Microbiome: Exploring the role of microbial communities in plant adaptations to desert environments.</title>
        <authorList>
            <person name="Partida-Martinez L.P."/>
        </authorList>
    </citation>
    <scope>NUCLEOTIDE SEQUENCE [LARGE SCALE GENOMIC DNA]</scope>
    <source>
        <strain evidence="12 13">RAS26</strain>
    </source>
</reference>
<dbReference type="InterPro" id="IPR003374">
    <property type="entry name" value="ApbE-like_sf"/>
</dbReference>
<dbReference type="GO" id="GO:0046872">
    <property type="term" value="F:metal ion binding"/>
    <property type="evidence" value="ECO:0007669"/>
    <property type="project" value="UniProtKB-KW"/>
</dbReference>
<evidence type="ECO:0000256" key="1">
    <source>
        <dbReference type="ARBA" id="ARBA00001946"/>
    </source>
</evidence>
<accession>A0A7W4UE94</accession>
<feature type="compositionally biased region" description="Basic and acidic residues" evidence="11">
    <location>
        <begin position="70"/>
        <end position="82"/>
    </location>
</feature>
<feature type="compositionally biased region" description="Low complexity" evidence="11">
    <location>
        <begin position="1"/>
        <end position="12"/>
    </location>
</feature>
<keyword evidence="5" id="KW-0808">Transferase</keyword>
<proteinExistence type="predicted"/>
<evidence type="ECO:0000256" key="10">
    <source>
        <dbReference type="ARBA" id="ARBA00048540"/>
    </source>
</evidence>
<feature type="region of interest" description="Disordered" evidence="11">
    <location>
        <begin position="1"/>
        <end position="82"/>
    </location>
</feature>
<comment type="cofactor">
    <cofactor evidence="1">
        <name>Mg(2+)</name>
        <dbReference type="ChEBI" id="CHEBI:18420"/>
    </cofactor>
</comment>
<evidence type="ECO:0000313" key="12">
    <source>
        <dbReference type="EMBL" id="MBB2922219.1"/>
    </source>
</evidence>
<dbReference type="SUPFAM" id="SSF143631">
    <property type="entry name" value="ApbE-like"/>
    <property type="match status" value="2"/>
</dbReference>
<evidence type="ECO:0000256" key="4">
    <source>
        <dbReference type="ARBA" id="ARBA00022630"/>
    </source>
</evidence>
<dbReference type="GO" id="GO:0016740">
    <property type="term" value="F:transferase activity"/>
    <property type="evidence" value="ECO:0007669"/>
    <property type="project" value="UniProtKB-KW"/>
</dbReference>
<comment type="catalytic activity">
    <reaction evidence="10">
        <text>L-threonyl-[protein] + FAD = FMN-L-threonyl-[protein] + AMP + H(+)</text>
        <dbReference type="Rhea" id="RHEA:36847"/>
        <dbReference type="Rhea" id="RHEA-COMP:11060"/>
        <dbReference type="Rhea" id="RHEA-COMP:11061"/>
        <dbReference type="ChEBI" id="CHEBI:15378"/>
        <dbReference type="ChEBI" id="CHEBI:30013"/>
        <dbReference type="ChEBI" id="CHEBI:57692"/>
        <dbReference type="ChEBI" id="CHEBI:74257"/>
        <dbReference type="ChEBI" id="CHEBI:456215"/>
        <dbReference type="EC" id="2.7.1.180"/>
    </reaction>
</comment>
<evidence type="ECO:0000256" key="3">
    <source>
        <dbReference type="ARBA" id="ARBA00016337"/>
    </source>
</evidence>
<feature type="region of interest" description="Disordered" evidence="11">
    <location>
        <begin position="222"/>
        <end position="267"/>
    </location>
</feature>
<evidence type="ECO:0000256" key="11">
    <source>
        <dbReference type="SAM" id="MobiDB-lite"/>
    </source>
</evidence>
<dbReference type="RefSeq" id="WP_183295215.1">
    <property type="nucleotide sequence ID" value="NZ_JACHVX010000002.1"/>
</dbReference>
<feature type="compositionally biased region" description="Gly residues" evidence="11">
    <location>
        <begin position="243"/>
        <end position="255"/>
    </location>
</feature>
<name>A0A7W4UE94_9CELL</name>
<evidence type="ECO:0000256" key="2">
    <source>
        <dbReference type="ARBA" id="ARBA00011955"/>
    </source>
</evidence>
<evidence type="ECO:0000256" key="5">
    <source>
        <dbReference type="ARBA" id="ARBA00022679"/>
    </source>
</evidence>
<dbReference type="Gene3D" id="3.10.520.10">
    <property type="entry name" value="ApbE-like domains"/>
    <property type="match status" value="2"/>
</dbReference>
<evidence type="ECO:0000256" key="8">
    <source>
        <dbReference type="ARBA" id="ARBA00022842"/>
    </source>
</evidence>
<reference evidence="12 13" key="2">
    <citation type="submission" date="2020-08" db="EMBL/GenBank/DDBJ databases">
        <authorList>
            <person name="Partida-Martinez L."/>
            <person name="Huntemann M."/>
            <person name="Clum A."/>
            <person name="Wang J."/>
            <person name="Palaniappan K."/>
            <person name="Ritter S."/>
            <person name="Chen I.-M."/>
            <person name="Stamatis D."/>
            <person name="Reddy T."/>
            <person name="O'Malley R."/>
            <person name="Daum C."/>
            <person name="Shapiro N."/>
            <person name="Ivanova N."/>
            <person name="Kyrpides N."/>
            <person name="Woyke T."/>
        </authorList>
    </citation>
    <scope>NUCLEOTIDE SEQUENCE [LARGE SCALE GENOMIC DNA]</scope>
    <source>
        <strain evidence="12 13">RAS26</strain>
    </source>
</reference>
<keyword evidence="7" id="KW-0274">FAD</keyword>
<evidence type="ECO:0000313" key="13">
    <source>
        <dbReference type="Proteomes" id="UP000518206"/>
    </source>
</evidence>
<keyword evidence="6" id="KW-0479">Metal-binding</keyword>
<protein>
    <recommendedName>
        <fullName evidence="3">FAD:protein FMN transferase</fullName>
        <ecNumber evidence="2">2.7.1.180</ecNumber>
    </recommendedName>
    <alternativeName>
        <fullName evidence="9">Flavin transferase</fullName>
    </alternativeName>
</protein>
<sequence length="376" mass="38677">MTTTTSRTATRAPANVGRSRLTLVAAPGPSAPWDDDRARRRQRNALAEVATGPPDATTDGLAGPAGRPGLDAHRATRDDSERREWVRRVLGVTVAVHARGPAAHTPDADGAVRSMFAELSAVERLVGTDRPGSQLSRLAGGDLALAEAHPVLRELHELCVAAHVRTDGSVDAWAGQDGPEGVFAPGGLVTTWALERAARHLADVAGAAFAVEAGGDLLLRGPQQAGGTAAPSPRGAARPATGSAGGDLGTPGDLGGLSTDDDDATRASGDVEPWRVEIEHPRDRRLVLATLPVREGGVATAVAAGDASVVDLRSGLPEPTVLAATVVGPSLVWSDVWARAAVARGTSAVEWVATLRGTRGLLVLADGTVHRWHTPG</sequence>
<dbReference type="Proteomes" id="UP000518206">
    <property type="component" value="Unassembled WGS sequence"/>
</dbReference>
<dbReference type="PANTHER" id="PTHR30040:SF2">
    <property type="entry name" value="FAD:PROTEIN FMN TRANSFERASE"/>
    <property type="match status" value="1"/>
</dbReference>
<keyword evidence="4" id="KW-0285">Flavoprotein</keyword>
<evidence type="ECO:0000256" key="6">
    <source>
        <dbReference type="ARBA" id="ARBA00022723"/>
    </source>
</evidence>
<keyword evidence="12" id="KW-0449">Lipoprotein</keyword>
<dbReference type="AlphaFoldDB" id="A0A7W4UE94"/>